<feature type="compositionally biased region" description="Low complexity" evidence="1">
    <location>
        <begin position="94"/>
        <end position="108"/>
    </location>
</feature>
<keyword evidence="4" id="KW-1185">Reference proteome</keyword>
<gene>
    <name evidence="3" type="ORF">J3Q64DRAFT_1726487</name>
</gene>
<dbReference type="EMBL" id="JBCLYO010000003">
    <property type="protein sequence ID" value="KAL0091999.1"/>
    <property type="molecule type" value="Genomic_DNA"/>
</dbReference>
<keyword evidence="2" id="KW-1133">Transmembrane helix</keyword>
<proteinExistence type="predicted"/>
<evidence type="ECO:0000313" key="4">
    <source>
        <dbReference type="Proteomes" id="UP001448207"/>
    </source>
</evidence>
<feature type="transmembrane region" description="Helical" evidence="2">
    <location>
        <begin position="178"/>
        <end position="200"/>
    </location>
</feature>
<sequence>MRHKLRQYLNAYRIECLSLTGIQPEAPTFASQAPLPSPDLMCLDEFSSLQKESLRDLHHTLVQKLNRTSLNGRYGDGDGDDDDDGGGGGGGGSSSSSSSNSSSNSSNGNNGNGVSYGYSYGYGYGYGGSGCDGCDVAAATGAFSDMSDLFDTTATIINDTAAVAATVSGGQIGCLSRCVTYLLAGIVLGITLAIILYTSFFCRLTEIPSAELLPVSNAPDSNSLRYLFSVSVGGESSRERSSDKATATQPSSLWVRLTGIDNQTSYGDWPMKLNTSTGLYTASVPSPCLFHSPTDFLASVWIAGVMSPDQSVQRLTLEACQPQHIQPKQERNDASSQQNSKNNKQQEIEEQEIKEDDEDTKGDEEANDLMCSLSSPEATKRTKRYGGGWQMIAWQDSGFETLWKEWIKKIRSLLWIVKDRAWEWFI</sequence>
<keyword evidence="2" id="KW-0472">Membrane</keyword>
<feature type="compositionally biased region" description="Low complexity" evidence="1">
    <location>
        <begin position="335"/>
        <end position="345"/>
    </location>
</feature>
<name>A0ABR3B8K9_PHYBL</name>
<comment type="caution">
    <text evidence="3">The sequence shown here is derived from an EMBL/GenBank/DDBJ whole genome shotgun (WGS) entry which is preliminary data.</text>
</comment>
<feature type="region of interest" description="Disordered" evidence="1">
    <location>
        <begin position="69"/>
        <end position="108"/>
    </location>
</feature>
<protein>
    <submittedName>
        <fullName evidence="3">Uncharacterized protein</fullName>
    </submittedName>
</protein>
<reference evidence="3 4" key="1">
    <citation type="submission" date="2024-04" db="EMBL/GenBank/DDBJ databases">
        <title>Symmetric and asymmetric DNA N6-adenine methylation regulates different biological responses in Mucorales.</title>
        <authorList>
            <consortium name="Lawrence Berkeley National Laboratory"/>
            <person name="Lax C."/>
            <person name="Mondo S.J."/>
            <person name="Osorio-Concepcion M."/>
            <person name="Muszewska A."/>
            <person name="Corrochano-Luque M."/>
            <person name="Gutierrez G."/>
            <person name="Riley R."/>
            <person name="Lipzen A."/>
            <person name="Guo J."/>
            <person name="Hundley H."/>
            <person name="Amirebrahimi M."/>
            <person name="Ng V."/>
            <person name="Lorenzo-Gutierrez D."/>
            <person name="Binder U."/>
            <person name="Yang J."/>
            <person name="Song Y."/>
            <person name="Canovas D."/>
            <person name="Navarro E."/>
            <person name="Freitag M."/>
            <person name="Gabaldon T."/>
            <person name="Grigoriev I.V."/>
            <person name="Corrochano L.M."/>
            <person name="Nicolas F.E."/>
            <person name="Garre V."/>
        </authorList>
    </citation>
    <scope>NUCLEOTIDE SEQUENCE [LARGE SCALE GENOMIC DNA]</scope>
    <source>
        <strain evidence="3 4">L51</strain>
    </source>
</reference>
<evidence type="ECO:0000313" key="3">
    <source>
        <dbReference type="EMBL" id="KAL0091999.1"/>
    </source>
</evidence>
<dbReference type="Proteomes" id="UP001448207">
    <property type="component" value="Unassembled WGS sequence"/>
</dbReference>
<feature type="region of interest" description="Disordered" evidence="1">
    <location>
        <begin position="325"/>
        <end position="373"/>
    </location>
</feature>
<keyword evidence="2" id="KW-0812">Transmembrane</keyword>
<evidence type="ECO:0000256" key="1">
    <source>
        <dbReference type="SAM" id="MobiDB-lite"/>
    </source>
</evidence>
<accession>A0ABR3B8K9</accession>
<organism evidence="3 4">
    <name type="scientific">Phycomyces blakesleeanus</name>
    <dbReference type="NCBI Taxonomy" id="4837"/>
    <lineage>
        <taxon>Eukaryota</taxon>
        <taxon>Fungi</taxon>
        <taxon>Fungi incertae sedis</taxon>
        <taxon>Mucoromycota</taxon>
        <taxon>Mucoromycotina</taxon>
        <taxon>Mucoromycetes</taxon>
        <taxon>Mucorales</taxon>
        <taxon>Phycomycetaceae</taxon>
        <taxon>Phycomyces</taxon>
    </lineage>
</organism>
<feature type="compositionally biased region" description="Acidic residues" evidence="1">
    <location>
        <begin position="348"/>
        <end position="367"/>
    </location>
</feature>
<evidence type="ECO:0000256" key="2">
    <source>
        <dbReference type="SAM" id="Phobius"/>
    </source>
</evidence>